<dbReference type="CDD" id="cd00038">
    <property type="entry name" value="CAP_ED"/>
    <property type="match status" value="1"/>
</dbReference>
<dbReference type="SMART" id="SM00419">
    <property type="entry name" value="HTH_CRP"/>
    <property type="match status" value="1"/>
</dbReference>
<keyword evidence="2" id="KW-0238">DNA-binding</keyword>
<dbReference type="InterPro" id="IPR018490">
    <property type="entry name" value="cNMP-bd_dom_sf"/>
</dbReference>
<organism evidence="7">
    <name type="scientific">Edaphobacter paludis</name>
    <dbReference type="NCBI Taxonomy" id="3035702"/>
    <lineage>
        <taxon>Bacteria</taxon>
        <taxon>Pseudomonadati</taxon>
        <taxon>Acidobacteriota</taxon>
        <taxon>Terriglobia</taxon>
        <taxon>Terriglobales</taxon>
        <taxon>Acidobacteriaceae</taxon>
        <taxon>Edaphobacter</taxon>
    </lineage>
</organism>
<dbReference type="PANTHER" id="PTHR24567">
    <property type="entry name" value="CRP FAMILY TRANSCRIPTIONAL REGULATORY PROTEIN"/>
    <property type="match status" value="1"/>
</dbReference>
<keyword evidence="1" id="KW-0805">Transcription regulation</keyword>
<dbReference type="KEGG" id="epl:P4G45_06015"/>
<dbReference type="RefSeq" id="WP_348269224.1">
    <property type="nucleotide sequence ID" value="NZ_CP121194.1"/>
</dbReference>
<dbReference type="GO" id="GO:0005829">
    <property type="term" value="C:cytosol"/>
    <property type="evidence" value="ECO:0007669"/>
    <property type="project" value="TreeGrafter"/>
</dbReference>
<dbReference type="SUPFAM" id="SSF51206">
    <property type="entry name" value="cAMP-binding domain-like"/>
    <property type="match status" value="1"/>
</dbReference>
<dbReference type="AlphaFoldDB" id="A0AAU7DBT6"/>
<dbReference type="GO" id="GO:0003700">
    <property type="term" value="F:DNA-binding transcription factor activity"/>
    <property type="evidence" value="ECO:0007669"/>
    <property type="project" value="TreeGrafter"/>
</dbReference>
<evidence type="ECO:0000256" key="1">
    <source>
        <dbReference type="ARBA" id="ARBA00023015"/>
    </source>
</evidence>
<dbReference type="InterPro" id="IPR036388">
    <property type="entry name" value="WH-like_DNA-bd_sf"/>
</dbReference>
<dbReference type="PRINTS" id="PR00034">
    <property type="entry name" value="HTHCRP"/>
</dbReference>
<feature type="domain" description="HTH crp-type" evidence="5">
    <location>
        <begin position="124"/>
        <end position="196"/>
    </location>
</feature>
<accession>A0AAU7D1A8</accession>
<keyword evidence="3" id="KW-0804">Transcription</keyword>
<evidence type="ECO:0000256" key="3">
    <source>
        <dbReference type="ARBA" id="ARBA00023163"/>
    </source>
</evidence>
<feature type="domain" description="Cyclic nucleotide-binding" evidence="4">
    <location>
        <begin position="1"/>
        <end position="92"/>
    </location>
</feature>
<dbReference type="EMBL" id="CP121194">
    <property type="protein sequence ID" value="XBH11737.1"/>
    <property type="molecule type" value="Genomic_DNA"/>
</dbReference>
<dbReference type="EMBL" id="CP121195">
    <property type="protein sequence ID" value="XBH15274.1"/>
    <property type="molecule type" value="Genomic_DNA"/>
</dbReference>
<dbReference type="SMART" id="SM00100">
    <property type="entry name" value="cNMP"/>
    <property type="match status" value="1"/>
</dbReference>
<dbReference type="Pfam" id="PF13545">
    <property type="entry name" value="HTH_Crp_2"/>
    <property type="match status" value="1"/>
</dbReference>
<dbReference type="Gene3D" id="2.60.120.10">
    <property type="entry name" value="Jelly Rolls"/>
    <property type="match status" value="1"/>
</dbReference>
<dbReference type="InterPro" id="IPR012318">
    <property type="entry name" value="HTH_CRP"/>
</dbReference>
<gene>
    <name evidence="6" type="ORF">P4G45_06015</name>
    <name evidence="7" type="ORF">P8936_05990</name>
</gene>
<dbReference type="InterPro" id="IPR000595">
    <property type="entry name" value="cNMP-bd_dom"/>
</dbReference>
<evidence type="ECO:0000259" key="5">
    <source>
        <dbReference type="PROSITE" id="PS51063"/>
    </source>
</evidence>
<dbReference type="GO" id="GO:0003677">
    <property type="term" value="F:DNA binding"/>
    <property type="evidence" value="ECO:0007669"/>
    <property type="project" value="UniProtKB-KW"/>
</dbReference>
<evidence type="ECO:0000259" key="4">
    <source>
        <dbReference type="PROSITE" id="PS50042"/>
    </source>
</evidence>
<dbReference type="PANTHER" id="PTHR24567:SF26">
    <property type="entry name" value="REGULATORY PROTEIN YEIL"/>
    <property type="match status" value="1"/>
</dbReference>
<sequence length="204" mass="22562">MESVSISTECPRGATFFRQGDRCDAVYILCRGRVKLTTTSREGRTMILRVVDAGYVLGLSAILSEGIHEVTVEALEPCQVRVINRRPLMEMLEKYREASVGAARALAQECCSGFNEVRRIALPASPAGRVARLLLDWTAEKSNPQCTKGVALPLTHEEIASMTSTSRETVTRTLSRFRRDNLITFKGVLLTVMQPDALERLSAC</sequence>
<dbReference type="PROSITE" id="PS50042">
    <property type="entry name" value="CNMP_BINDING_3"/>
    <property type="match status" value="1"/>
</dbReference>
<evidence type="ECO:0000313" key="7">
    <source>
        <dbReference type="EMBL" id="XBH15274.1"/>
    </source>
</evidence>
<reference evidence="7" key="1">
    <citation type="submission" date="2023-03" db="EMBL/GenBank/DDBJ databases">
        <title>Edaphobacter sp.</title>
        <authorList>
            <person name="Huber K.J."/>
            <person name="Papendorf J."/>
            <person name="Pilke C."/>
            <person name="Bunk B."/>
            <person name="Sproeer C."/>
            <person name="Pester M."/>
        </authorList>
    </citation>
    <scope>NUCLEOTIDE SEQUENCE</scope>
    <source>
        <strain evidence="6">DSM 109919</strain>
        <strain evidence="7">DSM 109920</strain>
    </source>
</reference>
<dbReference type="PROSITE" id="PS51063">
    <property type="entry name" value="HTH_CRP_2"/>
    <property type="match status" value="1"/>
</dbReference>
<dbReference type="SUPFAM" id="SSF46785">
    <property type="entry name" value="Winged helix' DNA-binding domain"/>
    <property type="match status" value="1"/>
</dbReference>
<accession>A0AAU7DBT6</accession>
<dbReference type="Gene3D" id="1.10.10.10">
    <property type="entry name" value="Winged helix-like DNA-binding domain superfamily/Winged helix DNA-binding domain"/>
    <property type="match status" value="1"/>
</dbReference>
<dbReference type="InterPro" id="IPR014710">
    <property type="entry name" value="RmlC-like_jellyroll"/>
</dbReference>
<evidence type="ECO:0000256" key="2">
    <source>
        <dbReference type="ARBA" id="ARBA00023125"/>
    </source>
</evidence>
<proteinExistence type="predicted"/>
<dbReference type="Pfam" id="PF00027">
    <property type="entry name" value="cNMP_binding"/>
    <property type="match status" value="1"/>
</dbReference>
<dbReference type="InterPro" id="IPR036390">
    <property type="entry name" value="WH_DNA-bd_sf"/>
</dbReference>
<protein>
    <submittedName>
        <fullName evidence="7">Crp/Fnr family transcriptional regulator</fullName>
    </submittedName>
</protein>
<dbReference type="InterPro" id="IPR050397">
    <property type="entry name" value="Env_Response_Regulators"/>
</dbReference>
<evidence type="ECO:0000313" key="6">
    <source>
        <dbReference type="EMBL" id="XBH11737.1"/>
    </source>
</evidence>
<name>A0AAU7DBT6_9BACT</name>